<dbReference type="EMBL" id="GBRH01173408">
    <property type="protein sequence ID" value="JAE24488.1"/>
    <property type="molecule type" value="Transcribed_RNA"/>
</dbReference>
<reference evidence="1" key="2">
    <citation type="journal article" date="2015" name="Data Brief">
        <title>Shoot transcriptome of the giant reed, Arundo donax.</title>
        <authorList>
            <person name="Barrero R.A."/>
            <person name="Guerrero F.D."/>
            <person name="Moolhuijzen P."/>
            <person name="Goolsby J.A."/>
            <person name="Tidwell J."/>
            <person name="Bellgard S.E."/>
            <person name="Bellgard M.I."/>
        </authorList>
    </citation>
    <scope>NUCLEOTIDE SEQUENCE</scope>
    <source>
        <tissue evidence="1">Shoot tissue taken approximately 20 cm above the soil surface</tissue>
    </source>
</reference>
<dbReference type="AlphaFoldDB" id="A0A0A9GV88"/>
<evidence type="ECO:0000313" key="1">
    <source>
        <dbReference type="EMBL" id="JAE24488.1"/>
    </source>
</evidence>
<protein>
    <submittedName>
        <fullName evidence="1">Uncharacterized protein</fullName>
    </submittedName>
</protein>
<accession>A0A0A9GV88</accession>
<reference evidence="1" key="1">
    <citation type="submission" date="2014-09" db="EMBL/GenBank/DDBJ databases">
        <authorList>
            <person name="Magalhaes I.L.F."/>
            <person name="Oliveira U."/>
            <person name="Santos F.R."/>
            <person name="Vidigal T.H.D.A."/>
            <person name="Brescovit A.D."/>
            <person name="Santos A.J."/>
        </authorList>
    </citation>
    <scope>NUCLEOTIDE SEQUENCE</scope>
    <source>
        <tissue evidence="1">Shoot tissue taken approximately 20 cm above the soil surface</tissue>
    </source>
</reference>
<proteinExistence type="predicted"/>
<name>A0A0A9GV88_ARUDO</name>
<organism evidence="1">
    <name type="scientific">Arundo donax</name>
    <name type="common">Giant reed</name>
    <name type="synonym">Donax arundinaceus</name>
    <dbReference type="NCBI Taxonomy" id="35708"/>
    <lineage>
        <taxon>Eukaryota</taxon>
        <taxon>Viridiplantae</taxon>
        <taxon>Streptophyta</taxon>
        <taxon>Embryophyta</taxon>
        <taxon>Tracheophyta</taxon>
        <taxon>Spermatophyta</taxon>
        <taxon>Magnoliopsida</taxon>
        <taxon>Liliopsida</taxon>
        <taxon>Poales</taxon>
        <taxon>Poaceae</taxon>
        <taxon>PACMAD clade</taxon>
        <taxon>Arundinoideae</taxon>
        <taxon>Arundineae</taxon>
        <taxon>Arundo</taxon>
    </lineage>
</organism>
<sequence length="35" mass="3977">MLEKTSHFGILLKLLNWSATRLKSILSWAALSYIA</sequence>